<evidence type="ECO:0000313" key="3">
    <source>
        <dbReference type="EMBL" id="CAG8724795.1"/>
    </source>
</evidence>
<protein>
    <submittedName>
        <fullName evidence="2">7788_t:CDS:1</fullName>
    </submittedName>
    <submittedName>
        <fullName evidence="3">7789_t:CDS:1</fullName>
    </submittedName>
</protein>
<organism evidence="3 4">
    <name type="scientific">Dentiscutata erythropus</name>
    <dbReference type="NCBI Taxonomy" id="1348616"/>
    <lineage>
        <taxon>Eukaryota</taxon>
        <taxon>Fungi</taxon>
        <taxon>Fungi incertae sedis</taxon>
        <taxon>Mucoromycota</taxon>
        <taxon>Glomeromycotina</taxon>
        <taxon>Glomeromycetes</taxon>
        <taxon>Diversisporales</taxon>
        <taxon>Gigasporaceae</taxon>
        <taxon>Dentiscutata</taxon>
    </lineage>
</organism>
<dbReference type="EMBL" id="CAJVPY010011158">
    <property type="protein sequence ID" value="CAG8724795.1"/>
    <property type="molecule type" value="Genomic_DNA"/>
</dbReference>
<comment type="caution">
    <text evidence="3">The sequence shown here is derived from an EMBL/GenBank/DDBJ whole genome shotgun (WGS) entry which is preliminary data.</text>
</comment>
<dbReference type="AlphaFoldDB" id="A0A9N9I7Y8"/>
<evidence type="ECO:0000313" key="2">
    <source>
        <dbReference type="EMBL" id="CAG8724786.1"/>
    </source>
</evidence>
<feature type="region of interest" description="Disordered" evidence="1">
    <location>
        <begin position="97"/>
        <end position="141"/>
    </location>
</feature>
<keyword evidence="4" id="KW-1185">Reference proteome</keyword>
<feature type="compositionally biased region" description="Low complexity" evidence="1">
    <location>
        <begin position="120"/>
        <end position="141"/>
    </location>
</feature>
<dbReference type="EMBL" id="CAJVPY010011158">
    <property type="protein sequence ID" value="CAG8724786.1"/>
    <property type="molecule type" value="Genomic_DNA"/>
</dbReference>
<gene>
    <name evidence="2" type="ORF">DERYTH_LOCUS14617</name>
    <name evidence="3" type="ORF">DERYTH_LOCUS14618</name>
</gene>
<sequence length="141" mass="15891">MSNNSTNSNDSNLPAPSLYTPITTTSLSQPITFDTIANYNNFSKTHCPSHIYYSQSVIHNPHNHYSTHSSSVTPHISHSQSFTYNSHNCHSSLIKTRHASYQTSKQPSQFCQTSQSRQISQSLQTQQSHKTQQSHQPQQSN</sequence>
<accession>A0A9N9I7Y8</accession>
<reference evidence="3" key="1">
    <citation type="submission" date="2021-06" db="EMBL/GenBank/DDBJ databases">
        <authorList>
            <person name="Kallberg Y."/>
            <person name="Tangrot J."/>
            <person name="Rosling A."/>
        </authorList>
    </citation>
    <scope>NUCLEOTIDE SEQUENCE</scope>
    <source>
        <strain evidence="3">MA453B</strain>
    </source>
</reference>
<evidence type="ECO:0000256" key="1">
    <source>
        <dbReference type="SAM" id="MobiDB-lite"/>
    </source>
</evidence>
<feature type="compositionally biased region" description="Polar residues" evidence="1">
    <location>
        <begin position="97"/>
        <end position="119"/>
    </location>
</feature>
<evidence type="ECO:0000313" key="4">
    <source>
        <dbReference type="Proteomes" id="UP000789405"/>
    </source>
</evidence>
<proteinExistence type="predicted"/>
<dbReference type="Proteomes" id="UP000789405">
    <property type="component" value="Unassembled WGS sequence"/>
</dbReference>
<name>A0A9N9I7Y8_9GLOM</name>